<dbReference type="OrthoDB" id="535599at2759"/>
<feature type="signal peptide" evidence="2">
    <location>
        <begin position="1"/>
        <end position="21"/>
    </location>
</feature>
<feature type="region of interest" description="Disordered" evidence="1">
    <location>
        <begin position="148"/>
        <end position="182"/>
    </location>
</feature>
<proteinExistence type="predicted"/>
<feature type="compositionally biased region" description="Low complexity" evidence="1">
    <location>
        <begin position="161"/>
        <end position="182"/>
    </location>
</feature>
<dbReference type="AlphaFoldDB" id="E1ZG65"/>
<feature type="chain" id="PRO_5003156277" evidence="2">
    <location>
        <begin position="22"/>
        <end position="182"/>
    </location>
</feature>
<evidence type="ECO:0000256" key="1">
    <source>
        <dbReference type="SAM" id="MobiDB-lite"/>
    </source>
</evidence>
<dbReference type="STRING" id="554065.E1ZG65"/>
<dbReference type="FunCoup" id="E1ZG65">
    <property type="interactions" value="137"/>
</dbReference>
<dbReference type="GeneID" id="17354622"/>
<evidence type="ECO:0000256" key="2">
    <source>
        <dbReference type="SAM" id="SignalP"/>
    </source>
</evidence>
<accession>E1ZG65</accession>
<reference evidence="3 4" key="1">
    <citation type="journal article" date="2010" name="Plant Cell">
        <title>The Chlorella variabilis NC64A genome reveals adaptation to photosymbiosis, coevolution with viruses, and cryptic sex.</title>
        <authorList>
            <person name="Blanc G."/>
            <person name="Duncan G."/>
            <person name="Agarkova I."/>
            <person name="Borodovsky M."/>
            <person name="Gurnon J."/>
            <person name="Kuo A."/>
            <person name="Lindquist E."/>
            <person name="Lucas S."/>
            <person name="Pangilinan J."/>
            <person name="Polle J."/>
            <person name="Salamov A."/>
            <person name="Terry A."/>
            <person name="Yamada T."/>
            <person name="Dunigan D.D."/>
            <person name="Grigoriev I.V."/>
            <person name="Claverie J.M."/>
            <person name="Van Etten J.L."/>
        </authorList>
    </citation>
    <scope>NUCLEOTIDE SEQUENCE [LARGE SCALE GENOMIC DNA]</scope>
    <source>
        <strain evidence="3 4">NC64A</strain>
    </source>
</reference>
<dbReference type="Proteomes" id="UP000008141">
    <property type="component" value="Unassembled WGS sequence"/>
</dbReference>
<dbReference type="InParanoid" id="E1ZG65"/>
<keyword evidence="2" id="KW-0732">Signal</keyword>
<dbReference type="PANTHER" id="PTHR35114">
    <property type="entry name" value="CYTOCHROME OXIDASE COMPLEX ASSEMBLY PROTEIN"/>
    <property type="match status" value="1"/>
</dbReference>
<sequence>MLRRLGGAALVGALAYTTADAAADSALYLRAKGLVLERAEGHARLCGELGGPPLQVGPWYNSSVAISHDGHIATVTMPVRGNKRSSDVTVRVVRQGGLRSTLLHNLLGGGQWEVLVMNALIGMGPGGAPVSLSLLEQEQPDMAAAAAAAAAMGHGERLAPAAGRQQQRQAAAAAQQQQQRQS</sequence>
<name>E1ZG65_CHLVA</name>
<dbReference type="EMBL" id="GL433845">
    <property type="protein sequence ID" value="EFN55239.1"/>
    <property type="molecule type" value="Genomic_DNA"/>
</dbReference>
<dbReference type="eggNOG" id="ENOG502R36T">
    <property type="taxonomic scope" value="Eukaryota"/>
</dbReference>
<organism evidence="4">
    <name type="scientific">Chlorella variabilis</name>
    <name type="common">Green alga</name>
    <dbReference type="NCBI Taxonomy" id="554065"/>
    <lineage>
        <taxon>Eukaryota</taxon>
        <taxon>Viridiplantae</taxon>
        <taxon>Chlorophyta</taxon>
        <taxon>core chlorophytes</taxon>
        <taxon>Trebouxiophyceae</taxon>
        <taxon>Chlorellales</taxon>
        <taxon>Chlorellaceae</taxon>
        <taxon>Chlorella clade</taxon>
        <taxon>Chlorella</taxon>
    </lineage>
</organism>
<dbReference type="OMA" id="RITRNPP"/>
<gene>
    <name evidence="3" type="ORF">CHLNCDRAFT_52642</name>
</gene>
<dbReference type="PANTHER" id="PTHR35114:SF1">
    <property type="entry name" value="CYTOCHROME OXIDASE COMPLEX ASSEMBLY PROTEIN"/>
    <property type="match status" value="1"/>
</dbReference>
<evidence type="ECO:0000313" key="4">
    <source>
        <dbReference type="Proteomes" id="UP000008141"/>
    </source>
</evidence>
<dbReference type="RefSeq" id="XP_005847341.1">
    <property type="nucleotide sequence ID" value="XM_005847279.1"/>
</dbReference>
<dbReference type="KEGG" id="cvr:CHLNCDRAFT_52642"/>
<protein>
    <submittedName>
        <fullName evidence="3">Uncharacterized protein</fullName>
    </submittedName>
</protein>
<keyword evidence="4" id="KW-1185">Reference proteome</keyword>
<evidence type="ECO:0000313" key="3">
    <source>
        <dbReference type="EMBL" id="EFN55239.1"/>
    </source>
</evidence>